<feature type="transmembrane region" description="Helical" evidence="1">
    <location>
        <begin position="235"/>
        <end position="256"/>
    </location>
</feature>
<dbReference type="AlphaFoldDB" id="A0A917XYS8"/>
<dbReference type="InterPro" id="IPR048136">
    <property type="entry name" value="STM3941-like"/>
</dbReference>
<comment type="caution">
    <text evidence="2">The sequence shown here is derived from an EMBL/GenBank/DDBJ whole genome shotgun (WGS) entry which is preliminary data.</text>
</comment>
<feature type="transmembrane region" description="Helical" evidence="1">
    <location>
        <begin position="15"/>
        <end position="36"/>
    </location>
</feature>
<keyword evidence="1" id="KW-0812">Transmembrane</keyword>
<protein>
    <submittedName>
        <fullName evidence="2">Uncharacterized protein</fullName>
    </submittedName>
</protein>
<reference evidence="2" key="1">
    <citation type="journal article" date="2014" name="Int. J. Syst. Evol. Microbiol.">
        <title>Complete genome sequence of Corynebacterium casei LMG S-19264T (=DSM 44701T), isolated from a smear-ripened cheese.</title>
        <authorList>
            <consortium name="US DOE Joint Genome Institute (JGI-PGF)"/>
            <person name="Walter F."/>
            <person name="Albersmeier A."/>
            <person name="Kalinowski J."/>
            <person name="Ruckert C."/>
        </authorList>
    </citation>
    <scope>NUCLEOTIDE SEQUENCE</scope>
    <source>
        <strain evidence="2">JCM 17251</strain>
    </source>
</reference>
<dbReference type="EMBL" id="BMOS01000016">
    <property type="protein sequence ID" value="GGN60157.1"/>
    <property type="molecule type" value="Genomic_DNA"/>
</dbReference>
<feature type="transmembrane region" description="Helical" evidence="1">
    <location>
        <begin position="211"/>
        <end position="229"/>
    </location>
</feature>
<reference evidence="2" key="2">
    <citation type="submission" date="2020-09" db="EMBL/GenBank/DDBJ databases">
        <authorList>
            <person name="Sun Q."/>
            <person name="Ohkuma M."/>
        </authorList>
    </citation>
    <scope>NUCLEOTIDE SEQUENCE</scope>
    <source>
        <strain evidence="2">JCM 17251</strain>
    </source>
</reference>
<sequence>MIENKREFYQSKGKLFLGIIFSLLFVAFGAFMAYLAYMEESILIITLALFIIVLFSFFAVSNILKVIRGYPYITITDEYLQLDSFTKSEVSLYFTDIEYIKVFEITFQSVIEIALYNEGDYFAQLSFHNKMRLFMNRIAGLSLFTINPKAVRKPERPALLKMLDLIIQQKRSDTAPVNDNAINEEADFMKKYDPFQQIDRSINRSYFLKSYGYDLILFAFPFILFLLTGKNNNHLFYIIVSFLLYPFAKVLIDRLFGFKLRYILKKQQGPTHNLEQLMIIFDLVIFHLSLFIAPIGIVFLLIRYIVMRMERSDN</sequence>
<proteinExistence type="predicted"/>
<accession>A0A917XYS8</accession>
<feature type="transmembrane region" description="Helical" evidence="1">
    <location>
        <begin position="277"/>
        <end position="306"/>
    </location>
</feature>
<gene>
    <name evidence="2" type="ORF">GCM10007971_24010</name>
</gene>
<keyword evidence="1" id="KW-0472">Membrane</keyword>
<feature type="transmembrane region" description="Helical" evidence="1">
    <location>
        <begin position="42"/>
        <end position="64"/>
    </location>
</feature>
<organism evidence="2 3">
    <name type="scientific">Oceanobacillus indicireducens</name>
    <dbReference type="NCBI Taxonomy" id="1004261"/>
    <lineage>
        <taxon>Bacteria</taxon>
        <taxon>Bacillati</taxon>
        <taxon>Bacillota</taxon>
        <taxon>Bacilli</taxon>
        <taxon>Bacillales</taxon>
        <taxon>Bacillaceae</taxon>
        <taxon>Oceanobacillus</taxon>
    </lineage>
</organism>
<evidence type="ECO:0000256" key="1">
    <source>
        <dbReference type="SAM" id="Phobius"/>
    </source>
</evidence>
<dbReference type="Proteomes" id="UP000624041">
    <property type="component" value="Unassembled WGS sequence"/>
</dbReference>
<evidence type="ECO:0000313" key="3">
    <source>
        <dbReference type="Proteomes" id="UP000624041"/>
    </source>
</evidence>
<keyword evidence="1" id="KW-1133">Transmembrane helix</keyword>
<evidence type="ECO:0000313" key="2">
    <source>
        <dbReference type="EMBL" id="GGN60157.1"/>
    </source>
</evidence>
<name>A0A917XYS8_9BACI</name>
<dbReference type="RefSeq" id="WP_188857693.1">
    <property type="nucleotide sequence ID" value="NZ_BMOS01000016.1"/>
</dbReference>
<keyword evidence="3" id="KW-1185">Reference proteome</keyword>
<dbReference type="NCBIfam" id="NF041635">
    <property type="entry name" value="STM3941_fam"/>
    <property type="match status" value="1"/>
</dbReference>